<gene>
    <name evidence="1" type="ORF">Patl1_11973</name>
</gene>
<organism evidence="1 2">
    <name type="scientific">Pistacia atlantica</name>
    <dbReference type="NCBI Taxonomy" id="434234"/>
    <lineage>
        <taxon>Eukaryota</taxon>
        <taxon>Viridiplantae</taxon>
        <taxon>Streptophyta</taxon>
        <taxon>Embryophyta</taxon>
        <taxon>Tracheophyta</taxon>
        <taxon>Spermatophyta</taxon>
        <taxon>Magnoliopsida</taxon>
        <taxon>eudicotyledons</taxon>
        <taxon>Gunneridae</taxon>
        <taxon>Pentapetalae</taxon>
        <taxon>rosids</taxon>
        <taxon>malvids</taxon>
        <taxon>Sapindales</taxon>
        <taxon>Anacardiaceae</taxon>
        <taxon>Pistacia</taxon>
    </lineage>
</organism>
<name>A0ACC1A5W5_9ROSI</name>
<dbReference type="Proteomes" id="UP001164250">
    <property type="component" value="Chromosome 12"/>
</dbReference>
<evidence type="ECO:0000313" key="1">
    <source>
        <dbReference type="EMBL" id="KAJ0081801.1"/>
    </source>
</evidence>
<proteinExistence type="predicted"/>
<protein>
    <submittedName>
        <fullName evidence="1">Uncharacterized protein</fullName>
    </submittedName>
</protein>
<reference evidence="2" key="1">
    <citation type="journal article" date="2023" name="G3 (Bethesda)">
        <title>Genome assembly and association tests identify interacting loci associated with vigor, precocity, and sex in interspecific pistachio rootstocks.</title>
        <authorList>
            <person name="Palmer W."/>
            <person name="Jacygrad E."/>
            <person name="Sagayaradj S."/>
            <person name="Cavanaugh K."/>
            <person name="Han R."/>
            <person name="Bertier L."/>
            <person name="Beede B."/>
            <person name="Kafkas S."/>
            <person name="Golino D."/>
            <person name="Preece J."/>
            <person name="Michelmore R."/>
        </authorList>
    </citation>
    <scope>NUCLEOTIDE SEQUENCE [LARGE SCALE GENOMIC DNA]</scope>
</reference>
<keyword evidence="2" id="KW-1185">Reference proteome</keyword>
<dbReference type="EMBL" id="CM047908">
    <property type="protein sequence ID" value="KAJ0081801.1"/>
    <property type="molecule type" value="Genomic_DNA"/>
</dbReference>
<sequence length="210" mass="23914">MAPHCCSKQKVKRGLWSPEEDEKLIKYITAHGQDSWSSVAKLAACNNKKNKKQLLPPMFLLNSQMKDNNNPSVEAMNLKSPFLVDNNIFPNSLSLHEISNLPNVMTTSHEFQNPNIFWATGGENHPQNVPAVSSSLLNLSGFGLIDENCMWNNETTMEIQRQPQPQNEIYEVEIEKPNGQNNNMSTSFDRSYFEFDFDFVESNSNALWNV</sequence>
<comment type="caution">
    <text evidence="1">The sequence shown here is derived from an EMBL/GenBank/DDBJ whole genome shotgun (WGS) entry which is preliminary data.</text>
</comment>
<evidence type="ECO:0000313" key="2">
    <source>
        <dbReference type="Proteomes" id="UP001164250"/>
    </source>
</evidence>
<accession>A0ACC1A5W5</accession>